<dbReference type="EMBL" id="BOOU01000120">
    <property type="protein sequence ID" value="GII81938.1"/>
    <property type="molecule type" value="Genomic_DNA"/>
</dbReference>
<feature type="transmembrane region" description="Helical" evidence="2">
    <location>
        <begin position="202"/>
        <end position="220"/>
    </location>
</feature>
<reference evidence="3" key="1">
    <citation type="submission" date="2021-01" db="EMBL/GenBank/DDBJ databases">
        <title>Whole genome shotgun sequence of Sphaerisporangium rufum NBRC 109079.</title>
        <authorList>
            <person name="Komaki H."/>
            <person name="Tamura T."/>
        </authorList>
    </citation>
    <scope>NUCLEOTIDE SEQUENCE</scope>
    <source>
        <strain evidence="3">NBRC 109079</strain>
    </source>
</reference>
<feature type="transmembrane region" description="Helical" evidence="2">
    <location>
        <begin position="18"/>
        <end position="40"/>
    </location>
</feature>
<keyword evidence="2" id="KW-0472">Membrane</keyword>
<feature type="transmembrane region" description="Helical" evidence="2">
    <location>
        <begin position="369"/>
        <end position="392"/>
    </location>
</feature>
<name>A0A919RA04_9ACTN</name>
<evidence type="ECO:0000313" key="3">
    <source>
        <dbReference type="EMBL" id="GII81938.1"/>
    </source>
</evidence>
<dbReference type="PANTHER" id="PTHR41771">
    <property type="entry name" value="MEMBRANE PROTEIN-RELATED"/>
    <property type="match status" value="1"/>
</dbReference>
<dbReference type="Proteomes" id="UP000655287">
    <property type="component" value="Unassembled WGS sequence"/>
</dbReference>
<feature type="region of interest" description="Disordered" evidence="1">
    <location>
        <begin position="396"/>
        <end position="420"/>
    </location>
</feature>
<evidence type="ECO:0000313" key="4">
    <source>
        <dbReference type="Proteomes" id="UP000655287"/>
    </source>
</evidence>
<dbReference type="InterPro" id="IPR012507">
    <property type="entry name" value="YibE_F"/>
</dbReference>
<feature type="transmembrane region" description="Helical" evidence="2">
    <location>
        <begin position="152"/>
        <end position="169"/>
    </location>
</feature>
<keyword evidence="4" id="KW-1185">Reference proteome</keyword>
<dbReference type="PANTHER" id="PTHR41771:SF1">
    <property type="entry name" value="MEMBRANE PROTEIN"/>
    <property type="match status" value="1"/>
</dbReference>
<feature type="transmembrane region" description="Helical" evidence="2">
    <location>
        <begin position="327"/>
        <end position="349"/>
    </location>
</feature>
<keyword evidence="2" id="KW-0812">Transmembrane</keyword>
<feature type="transmembrane region" description="Helical" evidence="2">
    <location>
        <begin position="176"/>
        <end position="196"/>
    </location>
</feature>
<feature type="compositionally biased region" description="Low complexity" evidence="1">
    <location>
        <begin position="78"/>
        <end position="89"/>
    </location>
</feature>
<feature type="region of interest" description="Disordered" evidence="1">
    <location>
        <begin position="66"/>
        <end position="103"/>
    </location>
</feature>
<protein>
    <recommendedName>
        <fullName evidence="5">YibE/F family protein</fullName>
    </recommendedName>
</protein>
<evidence type="ECO:0000256" key="1">
    <source>
        <dbReference type="SAM" id="MobiDB-lite"/>
    </source>
</evidence>
<feature type="transmembrane region" description="Helical" evidence="2">
    <location>
        <begin position="227"/>
        <end position="249"/>
    </location>
</feature>
<accession>A0A919RA04</accession>
<dbReference type="AlphaFoldDB" id="A0A919RA04"/>
<sequence length="420" mass="43072">MGGNHVHHPVVLSGRSTVIATLAVIIPVALAALSALILMWPATPAAPSGPAQAGLQRVDGTVTGITLTPCPPGPPGEQAPGGEPASPAPDTCGTADVKLTSGPETGRRITAQLPSAPGSQKFTVGDDIRLIHTPEPAPDASPYQISDHDRSSPLWLVGAAFVLAVVAFGRWRGLTALIGLAITFVVLLKFIIPAILAGQQPLLVAMVGAAAIMLAVLYLTHGFTTTTSIAIIGTLSSLTLTGLLSYAAIEVVRLNGITDESSFYLDSSYQINTQGLLLASILIGSLGVLDDVTVTQAVTVTELAHANPGYGVRQLYRAAARVGRAHIASVINTIILAYAGASLPLLLLISVGGQGAGEVLTNPVLAQEIVRAVVGTIGLIAAVPITTMLAALAGTRRADPHDAESSSPRARHRRAEPVGE</sequence>
<keyword evidence="2" id="KW-1133">Transmembrane helix</keyword>
<evidence type="ECO:0000256" key="2">
    <source>
        <dbReference type="SAM" id="Phobius"/>
    </source>
</evidence>
<feature type="transmembrane region" description="Helical" evidence="2">
    <location>
        <begin position="269"/>
        <end position="289"/>
    </location>
</feature>
<dbReference type="RefSeq" id="WP_239138064.1">
    <property type="nucleotide sequence ID" value="NZ_BOOU01000120.1"/>
</dbReference>
<gene>
    <name evidence="3" type="ORF">Sru01_69200</name>
</gene>
<evidence type="ECO:0008006" key="5">
    <source>
        <dbReference type="Google" id="ProtNLM"/>
    </source>
</evidence>
<proteinExistence type="predicted"/>
<organism evidence="3 4">
    <name type="scientific">Sphaerisporangium rufum</name>
    <dbReference type="NCBI Taxonomy" id="1381558"/>
    <lineage>
        <taxon>Bacteria</taxon>
        <taxon>Bacillati</taxon>
        <taxon>Actinomycetota</taxon>
        <taxon>Actinomycetes</taxon>
        <taxon>Streptosporangiales</taxon>
        <taxon>Streptosporangiaceae</taxon>
        <taxon>Sphaerisporangium</taxon>
    </lineage>
</organism>
<comment type="caution">
    <text evidence="3">The sequence shown here is derived from an EMBL/GenBank/DDBJ whole genome shotgun (WGS) entry which is preliminary data.</text>
</comment>
<dbReference type="Pfam" id="PF07907">
    <property type="entry name" value="YibE_F"/>
    <property type="match status" value="1"/>
</dbReference>